<dbReference type="EMBL" id="AP026802">
    <property type="protein sequence ID" value="BDR59100.1"/>
    <property type="molecule type" value="Genomic_DNA"/>
</dbReference>
<dbReference type="PANTHER" id="PTHR35271">
    <property type="entry name" value="ABC TRANSPORTER, SUBSTRATE-BINDING LIPOPROTEIN-RELATED"/>
    <property type="match status" value="1"/>
</dbReference>
<dbReference type="SUPFAM" id="SSF53822">
    <property type="entry name" value="Periplasmic binding protein-like I"/>
    <property type="match status" value="1"/>
</dbReference>
<protein>
    <submittedName>
        <fullName evidence="1">ABC transporter substrate-binding protein</fullName>
    </submittedName>
</protein>
<dbReference type="AlphaFoldDB" id="A0AAU9DGL0"/>
<dbReference type="Gene3D" id="3.40.50.2300">
    <property type="match status" value="2"/>
</dbReference>
<reference evidence="1 2" key="1">
    <citation type="journal article" date="2023" name="Microbiol. Spectr.">
        <title>Symbiosis of Carpenter Bees with Uncharacterized Lactic Acid Bacteria Showing NAD Auxotrophy.</title>
        <authorList>
            <person name="Kawasaki S."/>
            <person name="Ozawa K."/>
            <person name="Mori T."/>
            <person name="Yamamoto A."/>
            <person name="Ito M."/>
            <person name="Ohkuma M."/>
            <person name="Sakamoto M."/>
            <person name="Matsutani M."/>
        </authorList>
    </citation>
    <scope>NUCLEOTIDE SEQUENCE [LARGE SCALE GENOMIC DNA]</scope>
    <source>
        <strain evidence="1 2">XA3</strain>
    </source>
</reference>
<dbReference type="RefSeq" id="WP_317634909.1">
    <property type="nucleotide sequence ID" value="NZ_AP026802.1"/>
</dbReference>
<organism evidence="1 2">
    <name type="scientific">Xylocopilactobacillus apicola</name>
    <dbReference type="NCBI Taxonomy" id="2932184"/>
    <lineage>
        <taxon>Bacteria</taxon>
        <taxon>Bacillati</taxon>
        <taxon>Bacillota</taxon>
        <taxon>Bacilli</taxon>
        <taxon>Lactobacillales</taxon>
        <taxon>Lactobacillaceae</taxon>
        <taxon>Xylocopilactobacillus</taxon>
    </lineage>
</organism>
<accession>A0AAU9DGL0</accession>
<dbReference type="Pfam" id="PF04392">
    <property type="entry name" value="ABC_sub_bind"/>
    <property type="match status" value="1"/>
</dbReference>
<dbReference type="InterPro" id="IPR047776">
    <property type="entry name" value="ABC_SBP_TrpX-like"/>
</dbReference>
<proteinExistence type="predicted"/>
<sequence>MKRMLAVISALVIFLGIAFFNESGENSKSQSMARVGVLTLMHHPALDQIQEGFTKGMKEEGYVNGKNVLIDYQNAQGDQSNLKTMAAKLVDEKSDVLFGITTPASQSLANLTKKIPVVMGAVTDPKSAGLVTNYEHPGSNITGVSNMSPIKDQLKLIKEFMPDLKTLGVIYTSSDSSATAEYKQIVKIAAEQKVPIKVYSISNSNDLNQVSQEMLQKVDAVMVPQDNVIAGAMQTLVKNADAVNKPIFPAVDTMVKQGGVAAYGINQFKLGLLGGHLTASILKGKNKPATTAIRYVKHGEAVLNLKQAQKLGLKVPTRFLQEATKEGKVFK</sequence>
<name>A0AAU9DGL0_9LACO</name>
<evidence type="ECO:0000313" key="2">
    <source>
        <dbReference type="Proteomes" id="UP001321861"/>
    </source>
</evidence>
<keyword evidence="2" id="KW-1185">Reference proteome</keyword>
<gene>
    <name evidence="1" type="ORF">XA3_15410</name>
</gene>
<dbReference type="PANTHER" id="PTHR35271:SF1">
    <property type="entry name" value="ABC TRANSPORTER, SUBSTRATE-BINDING LIPOPROTEIN"/>
    <property type="match status" value="1"/>
</dbReference>
<evidence type="ECO:0000313" key="1">
    <source>
        <dbReference type="EMBL" id="BDR59100.1"/>
    </source>
</evidence>
<dbReference type="NCBIfam" id="NF041285">
    <property type="entry name" value="ABC_SBP_TrpX"/>
    <property type="match status" value="1"/>
</dbReference>
<dbReference type="CDD" id="cd06325">
    <property type="entry name" value="PBP1_ABC_unchar_transporter"/>
    <property type="match status" value="1"/>
</dbReference>
<dbReference type="InterPro" id="IPR028082">
    <property type="entry name" value="Peripla_BP_I"/>
</dbReference>
<dbReference type="InterPro" id="IPR007487">
    <property type="entry name" value="ABC_transpt-TYRBP-like"/>
</dbReference>
<dbReference type="KEGG" id="xap:XA3_15410"/>
<dbReference type="Proteomes" id="UP001321861">
    <property type="component" value="Chromosome"/>
</dbReference>